<dbReference type="InterPro" id="IPR008271">
    <property type="entry name" value="Ser/Thr_kinase_AS"/>
</dbReference>
<evidence type="ECO:0000256" key="1">
    <source>
        <dbReference type="SAM" id="MobiDB-lite"/>
    </source>
</evidence>
<organism evidence="3 4">
    <name type="scientific">Gasterosteus aculeatus aculeatus</name>
    <name type="common">three-spined stickleback</name>
    <dbReference type="NCBI Taxonomy" id="481459"/>
    <lineage>
        <taxon>Eukaryota</taxon>
        <taxon>Metazoa</taxon>
        <taxon>Chordata</taxon>
        <taxon>Craniata</taxon>
        <taxon>Vertebrata</taxon>
        <taxon>Euteleostomi</taxon>
        <taxon>Actinopterygii</taxon>
        <taxon>Neopterygii</taxon>
        <taxon>Teleostei</taxon>
        <taxon>Neoteleostei</taxon>
        <taxon>Acanthomorphata</taxon>
        <taxon>Eupercaria</taxon>
        <taxon>Perciformes</taxon>
        <taxon>Cottioidei</taxon>
        <taxon>Gasterosteales</taxon>
        <taxon>Gasterosteidae</taxon>
        <taxon>Gasterosteus</taxon>
    </lineage>
</organism>
<reference evidence="3" key="2">
    <citation type="submission" date="2025-08" db="UniProtKB">
        <authorList>
            <consortium name="Ensembl"/>
        </authorList>
    </citation>
    <scope>IDENTIFICATION</scope>
</reference>
<evidence type="ECO:0000313" key="3">
    <source>
        <dbReference type="Ensembl" id="ENSGACP00000054426.1"/>
    </source>
</evidence>
<dbReference type="SUPFAM" id="SSF56112">
    <property type="entry name" value="Protein kinase-like (PK-like)"/>
    <property type="match status" value="2"/>
</dbReference>
<dbReference type="GO" id="GO:0004674">
    <property type="term" value="F:protein serine/threonine kinase activity"/>
    <property type="evidence" value="ECO:0007669"/>
    <property type="project" value="TreeGrafter"/>
</dbReference>
<protein>
    <recommendedName>
        <fullName evidence="2">Protein kinase domain-containing protein</fullName>
    </recommendedName>
</protein>
<keyword evidence="4" id="KW-1185">Reference proteome</keyword>
<feature type="region of interest" description="Disordered" evidence="1">
    <location>
        <begin position="543"/>
        <end position="573"/>
    </location>
</feature>
<dbReference type="InterPro" id="IPR051681">
    <property type="entry name" value="Ser/Thr_Kinases-Pseudokinases"/>
</dbReference>
<dbReference type="PANTHER" id="PTHR44329">
    <property type="entry name" value="SERINE/THREONINE-PROTEIN KINASE TNNI3K-RELATED"/>
    <property type="match status" value="1"/>
</dbReference>
<dbReference type="Pfam" id="PF00069">
    <property type="entry name" value="Pkinase"/>
    <property type="match status" value="1"/>
</dbReference>
<reference evidence="3" key="3">
    <citation type="submission" date="2025-09" db="UniProtKB">
        <authorList>
            <consortium name="Ensembl"/>
        </authorList>
    </citation>
    <scope>IDENTIFICATION</scope>
</reference>
<accession>A0AAQ4QSZ3</accession>
<dbReference type="AlphaFoldDB" id="A0AAQ4QSZ3"/>
<proteinExistence type="predicted"/>
<sequence>MAYPTGTLAQGAFGKVYKQKYNDTWAAIKKVPQHLINRKDLERECEVYKKAKHPNIVKLLGNINLKDGKWIIPLEFIFGEDLETTIFKASNSKIQLSPSIKGTIILGMCEGLFHLHSRDIVHQDLKPDNIMVEHGTNRAVIIDLGLAKFFKFGLSSAMDMGNQAYSAPEVLQMGTQRDQRSDVWAMGKIIAELCARIRLHTPSVCPAKIRDVMGDQPYCHSVCRMVDPNPSLRASVGGVIHEIRRAAGASAVTNTAVQKEHLKPPQVDVTIPSPADQGAAPGNRDLSPMNRGAAPANRDLSPMNRAAAPANRGLLQLNRNPPPMNRGLPQFFRDPIPHKHPPPPKCEPAPKPPFKALLPQAAMHFPPSPQSAEEKNQQMALVPAGGPEPTRDFQRRMRPQDRPAEASMAYPTGTLAQGAFGKVYKQKYNDTWAAIKKVPQHLINRKDLERECDVYNCLHLSKAPSSSACVKGCFTSTPEILSIKTSSLTTSWWSTVQTEPSSLTSDWQSFSNLASALPWTWGTRPTRPLRFCRWAPRGTSARTCGPWGRSSRSSAPAFDFTRPASAPPRSGTSWGISRTAIPCVGWWTPTRL</sequence>
<feature type="region of interest" description="Disordered" evidence="1">
    <location>
        <begin position="266"/>
        <end position="304"/>
    </location>
</feature>
<evidence type="ECO:0000259" key="2">
    <source>
        <dbReference type="PROSITE" id="PS50011"/>
    </source>
</evidence>
<dbReference type="CDD" id="cd00180">
    <property type="entry name" value="PKc"/>
    <property type="match status" value="1"/>
</dbReference>
<feature type="domain" description="Protein kinase" evidence="2">
    <location>
        <begin position="2"/>
        <end position="332"/>
    </location>
</feature>
<evidence type="ECO:0000313" key="4">
    <source>
        <dbReference type="Proteomes" id="UP000007635"/>
    </source>
</evidence>
<dbReference type="GeneTree" id="ENSGT00410000029015"/>
<dbReference type="PROSITE" id="PS00108">
    <property type="entry name" value="PROTEIN_KINASE_ST"/>
    <property type="match status" value="1"/>
</dbReference>
<dbReference type="GO" id="GO:0005524">
    <property type="term" value="F:ATP binding"/>
    <property type="evidence" value="ECO:0007669"/>
    <property type="project" value="InterPro"/>
</dbReference>
<dbReference type="Proteomes" id="UP000007635">
    <property type="component" value="Chromosome XX"/>
</dbReference>
<dbReference type="InterPro" id="IPR011009">
    <property type="entry name" value="Kinase-like_dom_sf"/>
</dbReference>
<name>A0AAQ4QSZ3_GASAC</name>
<dbReference type="PROSITE" id="PS50011">
    <property type="entry name" value="PROTEIN_KINASE_DOM"/>
    <property type="match status" value="1"/>
</dbReference>
<dbReference type="Gene3D" id="1.10.510.10">
    <property type="entry name" value="Transferase(Phosphotransferase) domain 1"/>
    <property type="match status" value="1"/>
</dbReference>
<dbReference type="SMART" id="SM00220">
    <property type="entry name" value="S_TKc"/>
    <property type="match status" value="1"/>
</dbReference>
<dbReference type="Ensembl" id="ENSGACT00000050065.1">
    <property type="protein sequence ID" value="ENSGACP00000054426.1"/>
    <property type="gene ID" value="ENSGACG00000025306.1"/>
</dbReference>
<dbReference type="InterPro" id="IPR000719">
    <property type="entry name" value="Prot_kinase_dom"/>
</dbReference>
<reference evidence="3 4" key="1">
    <citation type="journal article" date="2021" name="G3 (Bethesda)">
        <title>Improved contiguity of the threespine stickleback genome using long-read sequencing.</title>
        <authorList>
            <person name="Nath S."/>
            <person name="Shaw D.E."/>
            <person name="White M.A."/>
        </authorList>
    </citation>
    <scope>NUCLEOTIDE SEQUENCE [LARGE SCALE GENOMIC DNA]</scope>
    <source>
        <strain evidence="3 4">Lake Benthic</strain>
    </source>
</reference>